<keyword evidence="1" id="KW-0472">Membrane</keyword>
<dbReference type="STRING" id="341663.Q0C965"/>
<dbReference type="Pfam" id="PF11915">
    <property type="entry name" value="DUF3433"/>
    <property type="match status" value="2"/>
</dbReference>
<dbReference type="OrthoDB" id="3248909at2759"/>
<feature type="transmembrane region" description="Helical" evidence="1">
    <location>
        <begin position="1146"/>
        <end position="1167"/>
    </location>
</feature>
<keyword evidence="1" id="KW-0812">Transmembrane</keyword>
<dbReference type="GeneID" id="4354103"/>
<evidence type="ECO:0000256" key="1">
    <source>
        <dbReference type="SAM" id="Phobius"/>
    </source>
</evidence>
<dbReference type="eggNOG" id="ENOG502SPAR">
    <property type="taxonomic scope" value="Eukaryota"/>
</dbReference>
<sequence length="1237" mass="138607">MWHCGRRRTWRSGCRGKQSISEEMIFNNQAFYKACSYYNILPDKFLDLIESERIIFVMRALEDWSATVASENVPQTSATASYESRKGWLPITLQRPYLLFLSAILLVLAVGIEALRQYSIQPGIVIYKRKEDILSDAWRAWTNLPTILAVFVTVLWEACSQDILRLEPYFQLSRACGAPAAVLFVTYHLDNTFLAVIRAARNRHWIVLCVSFMSLLMRILVPSLSSGLFLLDRITLVETRTVDTWPYLVDRDTQERWFSAATAYGNMGTGLPDTAFEPHRSSRYAIGPLSNPLDYGDVLSTLTLNQSVYWSSMICTNVTLTREVPATTPSPDLTLDLKGNREFSWNLRGITLPEGGVASGCVVSMEIDTFVSPLAGRFQARYWESLHAGAGSPILSVFTFNNCSFALVGVILNIEDTPETSLQSNITVFACEPLYQQATANVSRTWDSTITDVQIMSSTVKDLTGSEFSKEGFKRLMSSGRTPTDGHQVLGGLRTGETATQSGRGTDRSRVAVVADSDILHLMQYQERVSNLWNAAFVTTIDRFFDPAAQRSHVEAQQVRTALALTVVPQAALVVESILFLGCLLLLSLSRIYPRRPNILLEDPSSIVAQCACIARLICPKTLQALNHPGYHLAKTRELRRWAKGFWCGWRFGTRGPQIGIFSRDGRHVQMCPPPSTAGRSDPMPHFLTAPWFAIEGIFLIGSVAAFALALKFMQSQKLDSSTSTEIVIWSTFLIYAPTILSTMIRSFMNSVHRQFSIAEPWIRLRRGTVSPEVLVTSSYGAPTTIVVTLRRGFRFSPAMMALSFVCLLNSALVIVSGGIYEPQVDKYSTLKPNLTSSYNSSMFLRQGPGIDFTGYDSAVYSSAMNQSSAPWSTTDLTFLPLATDELDDTTDVLYTAVTRGIETHLDCQVVSHVDAFTDYESRTVNWTYSPFDSPNNVLCNIRLPLDDSGENTDKGSVRYIWPDDADPRCQRLTFFVFTSWARNASAPLDQDNSPTLHCEPRISIQDFHVQFDHRGVIQRYEQVASSSITSGPFFKNASEALGDFNQGLGRFLQHLHPHGHKALYRPSALERKTAQVYNEMKHDIMDSHDSAWIGAVQSVYQTVFSNYLALRRDQFLRRLDPSAATPVDGTATYTIWGLIPSKSRMIVIITLISVDVLALSAVFLLYRGPYGAPRIPRSLGSLIPWVAQSRMLHELTETSDMDDKQRERFLQQGGRQYHFWPFSNADSEKLAYASEY</sequence>
<dbReference type="EMBL" id="CH476608">
    <property type="protein sequence ID" value="EAU29960.1"/>
    <property type="molecule type" value="Genomic_DNA"/>
</dbReference>
<dbReference type="PANTHER" id="PTHR37544:SF3">
    <property type="entry name" value="SPRAY"/>
    <property type="match status" value="1"/>
</dbReference>
<feature type="transmembrane region" description="Helical" evidence="1">
    <location>
        <begin position="690"/>
        <end position="715"/>
    </location>
</feature>
<evidence type="ECO:0000313" key="2">
    <source>
        <dbReference type="EMBL" id="EAU29960.1"/>
    </source>
</evidence>
<protein>
    <submittedName>
        <fullName evidence="2">Uncharacterized protein</fullName>
    </submittedName>
</protein>
<feature type="transmembrane region" description="Helical" evidence="1">
    <location>
        <begin position="562"/>
        <end position="587"/>
    </location>
</feature>
<proteinExistence type="predicted"/>
<accession>Q0C965</accession>
<dbReference type="Proteomes" id="UP000007963">
    <property type="component" value="Unassembled WGS sequence"/>
</dbReference>
<feature type="transmembrane region" description="Helical" evidence="1">
    <location>
        <begin position="727"/>
        <end position="745"/>
    </location>
</feature>
<feature type="transmembrane region" description="Helical" evidence="1">
    <location>
        <begin position="205"/>
        <end position="231"/>
    </location>
</feature>
<dbReference type="PANTHER" id="PTHR37544">
    <property type="entry name" value="SPRAY-RELATED"/>
    <property type="match status" value="1"/>
</dbReference>
<evidence type="ECO:0000313" key="3">
    <source>
        <dbReference type="Proteomes" id="UP000007963"/>
    </source>
</evidence>
<name>Q0C965_ASPTN</name>
<feature type="transmembrane region" description="Helical" evidence="1">
    <location>
        <begin position="97"/>
        <end position="118"/>
    </location>
</feature>
<dbReference type="VEuPathDB" id="FungiDB:ATEG_09769"/>
<organism evidence="2 3">
    <name type="scientific">Aspergillus terreus (strain NIH 2624 / FGSC A1156)</name>
    <dbReference type="NCBI Taxonomy" id="341663"/>
    <lineage>
        <taxon>Eukaryota</taxon>
        <taxon>Fungi</taxon>
        <taxon>Dikarya</taxon>
        <taxon>Ascomycota</taxon>
        <taxon>Pezizomycotina</taxon>
        <taxon>Eurotiomycetes</taxon>
        <taxon>Eurotiomycetidae</taxon>
        <taxon>Eurotiales</taxon>
        <taxon>Aspergillaceae</taxon>
        <taxon>Aspergillus</taxon>
        <taxon>Aspergillus subgen. Circumdati</taxon>
    </lineage>
</organism>
<dbReference type="HOGENOM" id="CLU_007227_0_0_1"/>
<dbReference type="RefSeq" id="XP_001218391.1">
    <property type="nucleotide sequence ID" value="XM_001218390.1"/>
</dbReference>
<keyword evidence="1" id="KW-1133">Transmembrane helix</keyword>
<reference evidence="3" key="1">
    <citation type="submission" date="2005-09" db="EMBL/GenBank/DDBJ databases">
        <title>Annotation of the Aspergillus terreus NIH2624 genome.</title>
        <authorList>
            <person name="Birren B.W."/>
            <person name="Lander E.S."/>
            <person name="Galagan J.E."/>
            <person name="Nusbaum C."/>
            <person name="Devon K."/>
            <person name="Henn M."/>
            <person name="Ma L.-J."/>
            <person name="Jaffe D.B."/>
            <person name="Butler J."/>
            <person name="Alvarez P."/>
            <person name="Gnerre S."/>
            <person name="Grabherr M."/>
            <person name="Kleber M."/>
            <person name="Mauceli E.W."/>
            <person name="Brockman W."/>
            <person name="Rounsley S."/>
            <person name="Young S.K."/>
            <person name="LaButti K."/>
            <person name="Pushparaj V."/>
            <person name="DeCaprio D."/>
            <person name="Crawford M."/>
            <person name="Koehrsen M."/>
            <person name="Engels R."/>
            <person name="Montgomery P."/>
            <person name="Pearson M."/>
            <person name="Howarth C."/>
            <person name="Larson L."/>
            <person name="Luoma S."/>
            <person name="White J."/>
            <person name="Alvarado L."/>
            <person name="Kodira C.D."/>
            <person name="Zeng Q."/>
            <person name="Oleary S."/>
            <person name="Yandava C."/>
            <person name="Denning D.W."/>
            <person name="Nierman W.C."/>
            <person name="Milne T."/>
            <person name="Madden K."/>
        </authorList>
    </citation>
    <scope>NUCLEOTIDE SEQUENCE [LARGE SCALE GENOMIC DNA]</scope>
    <source>
        <strain evidence="3">NIH 2624 / FGSC A1156</strain>
    </source>
</reference>
<dbReference type="InterPro" id="IPR021840">
    <property type="entry name" value="DUF3433"/>
</dbReference>
<dbReference type="OMA" id="ARNRHWI"/>
<dbReference type="AlphaFoldDB" id="Q0C965"/>
<feature type="transmembrane region" description="Helical" evidence="1">
    <location>
        <begin position="799"/>
        <end position="821"/>
    </location>
</feature>
<gene>
    <name evidence="2" type="ORF">ATEG_09769</name>
</gene>